<gene>
    <name evidence="3" type="ORF">IRI77_27225</name>
</gene>
<dbReference type="Proteomes" id="UP000593892">
    <property type="component" value="Chromosome"/>
</dbReference>
<dbReference type="RefSeq" id="WP_194448137.1">
    <property type="nucleotide sequence ID" value="NZ_CP063849.1"/>
</dbReference>
<dbReference type="KEGG" id="pfer:IRI77_27225"/>
<protein>
    <recommendedName>
        <fullName evidence="5">AsmA-like C-terminal domain-containing protein</fullName>
    </recommendedName>
</protein>
<organism evidence="3 4">
    <name type="scientific">Paludibaculum fermentans</name>
    <dbReference type="NCBI Taxonomy" id="1473598"/>
    <lineage>
        <taxon>Bacteria</taxon>
        <taxon>Pseudomonadati</taxon>
        <taxon>Acidobacteriota</taxon>
        <taxon>Terriglobia</taxon>
        <taxon>Bryobacterales</taxon>
        <taxon>Bryobacteraceae</taxon>
        <taxon>Paludibaculum</taxon>
    </lineage>
</organism>
<feature type="compositionally biased region" description="Basic and acidic residues" evidence="1">
    <location>
        <begin position="525"/>
        <end position="536"/>
    </location>
</feature>
<feature type="transmembrane region" description="Helical" evidence="2">
    <location>
        <begin position="7"/>
        <end position="29"/>
    </location>
</feature>
<keyword evidence="2" id="KW-0472">Membrane</keyword>
<reference evidence="3 4" key="1">
    <citation type="submission" date="2020-10" db="EMBL/GenBank/DDBJ databases">
        <title>Complete genome sequence of Paludibaculum fermentans P105T, a facultatively anaerobic acidobacterium capable of dissimilatory Fe(III) reduction.</title>
        <authorList>
            <person name="Dedysh S.N."/>
            <person name="Beletsky A.V."/>
            <person name="Kulichevskaya I.S."/>
            <person name="Mardanov A.V."/>
            <person name="Ravin N.V."/>
        </authorList>
    </citation>
    <scope>NUCLEOTIDE SEQUENCE [LARGE SCALE GENOMIC DNA]</scope>
    <source>
        <strain evidence="3 4">P105</strain>
    </source>
</reference>
<dbReference type="AlphaFoldDB" id="A0A7S7SJ97"/>
<evidence type="ECO:0000256" key="1">
    <source>
        <dbReference type="SAM" id="MobiDB-lite"/>
    </source>
</evidence>
<evidence type="ECO:0000313" key="3">
    <source>
        <dbReference type="EMBL" id="QOY86468.1"/>
    </source>
</evidence>
<feature type="region of interest" description="Disordered" evidence="1">
    <location>
        <begin position="519"/>
        <end position="560"/>
    </location>
</feature>
<keyword evidence="4" id="KW-1185">Reference proteome</keyword>
<evidence type="ECO:0000256" key="2">
    <source>
        <dbReference type="SAM" id="Phobius"/>
    </source>
</evidence>
<accession>A0A7S7SJ97</accession>
<evidence type="ECO:0000313" key="4">
    <source>
        <dbReference type="Proteomes" id="UP000593892"/>
    </source>
</evidence>
<name>A0A7S7SJ97_PALFE</name>
<evidence type="ECO:0008006" key="5">
    <source>
        <dbReference type="Google" id="ProtNLM"/>
    </source>
</evidence>
<dbReference type="EMBL" id="CP063849">
    <property type="protein sequence ID" value="QOY86468.1"/>
    <property type="molecule type" value="Genomic_DNA"/>
</dbReference>
<keyword evidence="2" id="KW-1133">Transmembrane helix</keyword>
<sequence length="560" mass="61448">MSRRKLWIVWSSAGVGFVLLGLTGLGVYFSRRFEPFLREQTIAYLEDRFDADVELAVLKVRMPLASPMEILARRGKGAMARISGERITFKLKSMPDRPTFMTMRKFSFEVDLNSAFEKKALVRKVRLEGLELKMPPKGEKPPAAHAAHASAPQVAVHIDEIVADGTRLSIIPRDPARDPLVFEIAKLRLESVGNGEPMRYTAVLTNAKPPGLIHATGSFGPWNAESPSATPLSGQYDFRNADLSVFKGIAGKLAATGQFHGELGRFESDGEARVPDFQLTMSGNPIPLATKYHAIVDGTNGNTILDPVEAKLGQSTFDVKGAIARYAGEKGKTVDLDAIFRNGRLDDVLLLAVKGPKPILRGGLGLHVKILLPPGKGEVADRLKLNGNFRLIEARFTNPRIQEELDILSRRAQGQPHNEEVDEVPWRMDGVFHMSGGRVAFEKLNFAIDGAKAAMAGSFVFAGQELDFHGTARVDARLSQMMMTRWKRWLLKPVDPIFAKEGYGTVADFKISGTREAPVFGLDRNGSKDKDHDQNAKHATPPQPQAAPARHSAVRAQGLP</sequence>
<proteinExistence type="predicted"/>
<keyword evidence="2" id="KW-0812">Transmembrane</keyword>